<feature type="signal peptide" evidence="1">
    <location>
        <begin position="1"/>
        <end position="23"/>
    </location>
</feature>
<dbReference type="AlphaFoldDB" id="A0A2M4D560"/>
<sequence>MLVEMMAPLLWLWLLSQSEGCGARAKRAVSRYYCCRWCCHLMAFRRSRGIVVGVITQHREREEPSSSQTPATFQGFEWNSRRYFLPRSSCNNVVCIRDD</sequence>
<evidence type="ECO:0000256" key="1">
    <source>
        <dbReference type="SAM" id="SignalP"/>
    </source>
</evidence>
<protein>
    <submittedName>
        <fullName evidence="2">Putative secreted protein</fullName>
    </submittedName>
</protein>
<name>A0A2M4D560_ANODA</name>
<proteinExistence type="predicted"/>
<accession>A0A2M4D560</accession>
<feature type="chain" id="PRO_5014928264" evidence="1">
    <location>
        <begin position="24"/>
        <end position="99"/>
    </location>
</feature>
<organism evidence="2">
    <name type="scientific">Anopheles darlingi</name>
    <name type="common">Mosquito</name>
    <dbReference type="NCBI Taxonomy" id="43151"/>
    <lineage>
        <taxon>Eukaryota</taxon>
        <taxon>Metazoa</taxon>
        <taxon>Ecdysozoa</taxon>
        <taxon>Arthropoda</taxon>
        <taxon>Hexapoda</taxon>
        <taxon>Insecta</taxon>
        <taxon>Pterygota</taxon>
        <taxon>Neoptera</taxon>
        <taxon>Endopterygota</taxon>
        <taxon>Diptera</taxon>
        <taxon>Nematocera</taxon>
        <taxon>Culicoidea</taxon>
        <taxon>Culicidae</taxon>
        <taxon>Anophelinae</taxon>
        <taxon>Anopheles</taxon>
    </lineage>
</organism>
<dbReference type="EMBL" id="GGFL01008501">
    <property type="protein sequence ID" value="MBW72679.1"/>
    <property type="molecule type" value="Transcribed_RNA"/>
</dbReference>
<evidence type="ECO:0000313" key="2">
    <source>
        <dbReference type="EMBL" id="MBW72679.1"/>
    </source>
</evidence>
<keyword evidence="1" id="KW-0732">Signal</keyword>
<reference evidence="2" key="1">
    <citation type="submission" date="2018-01" db="EMBL/GenBank/DDBJ databases">
        <title>An insight into the sialome of Amazonian anophelines.</title>
        <authorList>
            <person name="Ribeiro J.M."/>
            <person name="Scarpassa V."/>
            <person name="Calvo E."/>
        </authorList>
    </citation>
    <scope>NUCLEOTIDE SEQUENCE</scope>
</reference>